<evidence type="ECO:0000313" key="1">
    <source>
        <dbReference type="EMBL" id="CCG47020.1"/>
    </source>
</evidence>
<gene>
    <name evidence="1" type="ordered locus">HBHAL_4682</name>
</gene>
<dbReference type="STRING" id="866895.HBHAL_4682"/>
<evidence type="ECO:0000313" key="2">
    <source>
        <dbReference type="Proteomes" id="UP000007397"/>
    </source>
</evidence>
<dbReference type="AlphaFoldDB" id="I0JS99"/>
<dbReference type="KEGG" id="hhd:HBHAL_4682"/>
<keyword evidence="2" id="KW-1185">Reference proteome</keyword>
<dbReference type="PANTHER" id="PTHR40051:SF1">
    <property type="entry name" value="YOLD-LIKE FAMILY PROTEIN"/>
    <property type="match status" value="1"/>
</dbReference>
<dbReference type="EMBL" id="HE717023">
    <property type="protein sequence ID" value="CCG47020.1"/>
    <property type="molecule type" value="Genomic_DNA"/>
</dbReference>
<sequence length="113" mass="13140">MSNGPNDRGTIKWTSLMLPEHVEAIQKLWKEDDRVEKAILDGQQLEELEFALQRARRDDLPVEIKHHNGFNYSSTKVKVLNLDPGTRKIRCLDIEEKINTSLSFEDIFSVEFL</sequence>
<dbReference type="PANTHER" id="PTHR40051">
    <property type="entry name" value="IG HYPOTHETICAL 15966"/>
    <property type="match status" value="1"/>
</dbReference>
<dbReference type="RefSeq" id="WP_014644905.1">
    <property type="nucleotide sequence ID" value="NC_017668.1"/>
</dbReference>
<dbReference type="HOGENOM" id="CLU_131538_3_0_9"/>
<dbReference type="Proteomes" id="UP000007397">
    <property type="component" value="Chromosome"/>
</dbReference>
<evidence type="ECO:0008006" key="3">
    <source>
        <dbReference type="Google" id="ProtNLM"/>
    </source>
</evidence>
<protein>
    <recommendedName>
        <fullName evidence="3">YolD-like protein</fullName>
    </recommendedName>
</protein>
<name>I0JS99_HALH3</name>
<accession>I0JS99</accession>
<dbReference type="PATRIC" id="fig|866895.3.peg.3719"/>
<reference evidence="1 2" key="1">
    <citation type="journal article" date="2013" name="Environ. Microbiol.">
        <title>Chloride and organic osmolytes: a hybrid strategy to cope with elevated salinities by the moderately halophilic, chloride-dependent bacterium Halobacillus halophilus.</title>
        <authorList>
            <person name="Saum S.H."/>
            <person name="Pfeiffer F."/>
            <person name="Palm P."/>
            <person name="Rampp M."/>
            <person name="Schuster S.C."/>
            <person name="Muller V."/>
            <person name="Oesterhelt D."/>
        </authorList>
    </citation>
    <scope>NUCLEOTIDE SEQUENCE [LARGE SCALE GENOMIC DNA]</scope>
    <source>
        <strain evidence="2">ATCC 35676 / DSM 2266 / JCM 20832 / KCTC 3685 / LMG 17431 / NBRC 102448 / NCIMB 2269</strain>
    </source>
</reference>
<proteinExistence type="predicted"/>
<organism evidence="1 2">
    <name type="scientific">Halobacillus halophilus (strain ATCC 35676 / DSM 2266 / JCM 20832 / KCTC 3685 / LMG 17431 / NBRC 102448 / NCIMB 2269)</name>
    <name type="common">Sporosarcina halophila</name>
    <dbReference type="NCBI Taxonomy" id="866895"/>
    <lineage>
        <taxon>Bacteria</taxon>
        <taxon>Bacillati</taxon>
        <taxon>Bacillota</taxon>
        <taxon>Bacilli</taxon>
        <taxon>Bacillales</taxon>
        <taxon>Bacillaceae</taxon>
        <taxon>Halobacillus</taxon>
    </lineage>
</organism>
<dbReference type="Pfam" id="PF08863">
    <property type="entry name" value="YolD"/>
    <property type="match status" value="1"/>
</dbReference>
<dbReference type="eggNOG" id="ENOG5033B0A">
    <property type="taxonomic scope" value="Bacteria"/>
</dbReference>
<dbReference type="InterPro" id="IPR014962">
    <property type="entry name" value="YolD"/>
</dbReference>